<evidence type="ECO:0008006" key="3">
    <source>
        <dbReference type="Google" id="ProtNLM"/>
    </source>
</evidence>
<dbReference type="eggNOG" id="COG2834">
    <property type="taxonomic scope" value="Bacteria"/>
</dbReference>
<organism evidence="1 2">
    <name type="scientific">Algoriphagus marincola HL-49</name>
    <dbReference type="NCBI Taxonomy" id="1305737"/>
    <lineage>
        <taxon>Bacteria</taxon>
        <taxon>Pseudomonadati</taxon>
        <taxon>Bacteroidota</taxon>
        <taxon>Cytophagia</taxon>
        <taxon>Cytophagales</taxon>
        <taxon>Cyclobacteriaceae</taxon>
        <taxon>Algoriphagus</taxon>
    </lineage>
</organism>
<name>A0A0P8AJG1_9BACT</name>
<gene>
    <name evidence="1" type="ORF">HLUCCX10_04775</name>
</gene>
<protein>
    <recommendedName>
        <fullName evidence="3">DUF4292 domain-containing protein</fullName>
    </recommendedName>
</protein>
<evidence type="ECO:0000313" key="1">
    <source>
        <dbReference type="EMBL" id="KPQ18765.1"/>
    </source>
</evidence>
<sequence>MNRFLGTSLILLLLIFSASCAKKVIPYQSDGRMESFQPSYPSYNYLSARAKVIIEEESGKVTRGTLSLRSKKDSVLWFSISPGLGMEAVRGLITHEKIQIKDRIGKEDINLTFGEFKNYYGLDLSLDLFQNILWANPPFQFDYSDRLLRVKSQYELTQVRNQVRYFSKIGTESAKVIELAGNSLDDRGSLLASFEGFQEIDGQPFPSETLYKLVYQLSTGSQNTILHVDWTSITLEDEPLNFPFKF</sequence>
<dbReference type="InterPro" id="IPR025634">
    <property type="entry name" value="DUF4292"/>
</dbReference>
<dbReference type="PATRIC" id="fig|1305737.6.peg.1606"/>
<reference evidence="1 2" key="1">
    <citation type="submission" date="2015-09" db="EMBL/GenBank/DDBJ databases">
        <title>Identification and resolution of microdiversity through metagenomic sequencing of parallel consortia.</title>
        <authorList>
            <person name="Nelson W.C."/>
            <person name="Romine M.F."/>
            <person name="Lindemann S.R."/>
        </authorList>
    </citation>
    <scope>NUCLEOTIDE SEQUENCE [LARGE SCALE GENOMIC DNA]</scope>
    <source>
        <strain evidence="1">HL-49</strain>
    </source>
</reference>
<dbReference type="OrthoDB" id="849114at2"/>
<dbReference type="Proteomes" id="UP000050421">
    <property type="component" value="Unassembled WGS sequence"/>
</dbReference>
<evidence type="ECO:0000313" key="2">
    <source>
        <dbReference type="Proteomes" id="UP000050421"/>
    </source>
</evidence>
<dbReference type="EMBL" id="LJXT01000020">
    <property type="protein sequence ID" value="KPQ18765.1"/>
    <property type="molecule type" value="Genomic_DNA"/>
</dbReference>
<dbReference type="Pfam" id="PF14125">
    <property type="entry name" value="DUF4292"/>
    <property type="match status" value="1"/>
</dbReference>
<proteinExistence type="predicted"/>
<accession>A0A0P8AJG1</accession>
<dbReference type="AlphaFoldDB" id="A0A0P8AJG1"/>
<dbReference type="PROSITE" id="PS51257">
    <property type="entry name" value="PROKAR_LIPOPROTEIN"/>
    <property type="match status" value="1"/>
</dbReference>
<comment type="caution">
    <text evidence="1">The sequence shown here is derived from an EMBL/GenBank/DDBJ whole genome shotgun (WGS) entry which is preliminary data.</text>
</comment>
<dbReference type="STRING" id="1305737.GCA_000526355_03733"/>